<dbReference type="InterPro" id="IPR036388">
    <property type="entry name" value="WH-like_DNA-bd_sf"/>
</dbReference>
<dbReference type="PANTHER" id="PTHR33602">
    <property type="entry name" value="REGULATORY PROTEIN RECX FAMILY PROTEIN"/>
    <property type="match status" value="1"/>
</dbReference>
<evidence type="ECO:0000256" key="5">
    <source>
        <dbReference type="HAMAP-Rule" id="MF_01114"/>
    </source>
</evidence>
<evidence type="ECO:0000256" key="3">
    <source>
        <dbReference type="ARBA" id="ARBA00018111"/>
    </source>
</evidence>
<reference evidence="6 7" key="1">
    <citation type="journal article" date="2016" name="Nat. Commun.">
        <title>Thousands of microbial genomes shed light on interconnected biogeochemical processes in an aquifer system.</title>
        <authorList>
            <person name="Anantharaman K."/>
            <person name="Brown C.T."/>
            <person name="Hug L.A."/>
            <person name="Sharon I."/>
            <person name="Castelle C.J."/>
            <person name="Probst A.J."/>
            <person name="Thomas B.C."/>
            <person name="Singh A."/>
            <person name="Wilkins M.J."/>
            <person name="Karaoz U."/>
            <person name="Brodie E.L."/>
            <person name="Williams K.H."/>
            <person name="Hubbard S.S."/>
            <person name="Banfield J.F."/>
        </authorList>
    </citation>
    <scope>NUCLEOTIDE SEQUENCE [LARGE SCALE GENOMIC DNA]</scope>
</reference>
<gene>
    <name evidence="5" type="primary">recX</name>
    <name evidence="6" type="ORF">A3D09_00450</name>
</gene>
<dbReference type="Gene3D" id="1.10.10.10">
    <property type="entry name" value="Winged helix-like DNA-binding domain superfamily/Winged helix DNA-binding domain"/>
    <property type="match status" value="1"/>
</dbReference>
<accession>A0A1F5EWN9</accession>
<organism evidence="6 7">
    <name type="scientific">Candidatus Collierbacteria bacterium RIFCSPHIGHO2_02_FULL_49_10</name>
    <dbReference type="NCBI Taxonomy" id="1817723"/>
    <lineage>
        <taxon>Bacteria</taxon>
        <taxon>Candidatus Collieribacteriota</taxon>
    </lineage>
</organism>
<dbReference type="AlphaFoldDB" id="A0A1F5EWN9"/>
<keyword evidence="4 5" id="KW-0963">Cytoplasm</keyword>
<evidence type="ECO:0000256" key="1">
    <source>
        <dbReference type="ARBA" id="ARBA00004496"/>
    </source>
</evidence>
<dbReference type="GO" id="GO:0005737">
    <property type="term" value="C:cytoplasm"/>
    <property type="evidence" value="ECO:0007669"/>
    <property type="project" value="UniProtKB-SubCell"/>
</dbReference>
<comment type="function">
    <text evidence="5">Modulates RecA activity.</text>
</comment>
<evidence type="ECO:0000256" key="2">
    <source>
        <dbReference type="ARBA" id="ARBA00009695"/>
    </source>
</evidence>
<proteinExistence type="inferred from homology"/>
<dbReference type="PANTHER" id="PTHR33602:SF1">
    <property type="entry name" value="REGULATORY PROTEIN RECX FAMILY PROTEIN"/>
    <property type="match status" value="1"/>
</dbReference>
<dbReference type="InterPro" id="IPR003783">
    <property type="entry name" value="Regulatory_RecX"/>
</dbReference>
<name>A0A1F5EWN9_9BACT</name>
<protein>
    <recommendedName>
        <fullName evidence="3 5">Regulatory protein RecX</fullName>
    </recommendedName>
</protein>
<sequence length="170" mass="19496">MPLPKQSDLTKEEQKEALESTAIRYLSYRPRFKSEVINHLGKKAKEISIGDPFTLINQIVISLENSGFINDPKLLESYIHSRLWEKVKGPYWIKARLLHLGLVKSEIENALRQFAGRSDQLEVLAKYLNRKSYVGFVDLKTKAKIFRRLIGRGFSADLVAEAFDQSRSGE</sequence>
<evidence type="ECO:0000313" key="6">
    <source>
        <dbReference type="EMBL" id="OGD71799.1"/>
    </source>
</evidence>
<dbReference type="GO" id="GO:0006282">
    <property type="term" value="P:regulation of DNA repair"/>
    <property type="evidence" value="ECO:0007669"/>
    <property type="project" value="UniProtKB-UniRule"/>
</dbReference>
<dbReference type="EMBL" id="MFAH01000016">
    <property type="protein sequence ID" value="OGD71799.1"/>
    <property type="molecule type" value="Genomic_DNA"/>
</dbReference>
<comment type="similarity">
    <text evidence="2 5">Belongs to the RecX family.</text>
</comment>
<comment type="caution">
    <text evidence="6">The sequence shown here is derived from an EMBL/GenBank/DDBJ whole genome shotgun (WGS) entry which is preliminary data.</text>
</comment>
<comment type="subcellular location">
    <subcellularLocation>
        <location evidence="1 5">Cytoplasm</location>
    </subcellularLocation>
</comment>
<dbReference type="Proteomes" id="UP000177390">
    <property type="component" value="Unassembled WGS sequence"/>
</dbReference>
<dbReference type="HAMAP" id="MF_01114">
    <property type="entry name" value="RecX"/>
    <property type="match status" value="1"/>
</dbReference>
<evidence type="ECO:0000313" key="7">
    <source>
        <dbReference type="Proteomes" id="UP000177390"/>
    </source>
</evidence>
<evidence type="ECO:0000256" key="4">
    <source>
        <dbReference type="ARBA" id="ARBA00022490"/>
    </source>
</evidence>